<dbReference type="Gene3D" id="2.40.50.230">
    <property type="entry name" value="Gp5 N-terminal domain"/>
    <property type="match status" value="1"/>
</dbReference>
<sequence length="545" mass="59610">MLDSLPPGTQQDTNVVSVKLQVNGSDMSNEILLSQIIVNKSFNKIASAKITLVDGSVSDRDFPLSDDDQFKPGNTITVQLGYQGDTATLFEGIIVKHAIKALRHGASVLILEAKDKAIQLAMARNSRYFINKTDKDAIEELAPNLQPDVDTTQFSHKQLVQFDATDWDFILTRAEANGMMVFTDDGVLKVKKPDTTAAPVATATYGENIYEFEGEMDARRQWQSVTSQSWDYTKQQNEVSNNGSANFTEPGNISSDELGAVLAADLTLRHTGHLTQQQLDNWSDAYALRNHISKITGRVRMEGNADIKPGTLVTLKGLGDRFNGNVFVTGVLHQFDGNWHTDVQFGWREEWFFKKEDVMDYPAAGLLPGVNGLQIGVVLDTEDTDEGGQYRVKVHVPLITSGNEGIMARVATLDAGANRGAYFRPQPKDEVILGFLNDDPREAVILGYLHSKDNHTSPLPEQEGTDQYGFVTKEGVKVIFDDTNKRLTLSVKGASGVKSMVLNDDGSAIAITDDHQNKITMDSSGITISAGSGNVVIKGGKVLIN</sequence>
<accession>A0A327VVW6</accession>
<dbReference type="EMBL" id="QLMA01000005">
    <property type="protein sequence ID" value="RAJ80141.1"/>
    <property type="molecule type" value="Genomic_DNA"/>
</dbReference>
<name>A0A327VVW6_9BACT</name>
<dbReference type="Gene3D" id="2.30.110.50">
    <property type="match status" value="1"/>
</dbReference>
<dbReference type="InterPro" id="IPR037026">
    <property type="entry name" value="Vgr_OB-fold_dom_sf"/>
</dbReference>
<dbReference type="NCBIfam" id="TIGR01646">
    <property type="entry name" value="vgr_GE"/>
    <property type="match status" value="1"/>
</dbReference>
<dbReference type="Gene3D" id="3.55.50.10">
    <property type="entry name" value="Baseplate protein-like domains"/>
    <property type="match status" value="1"/>
</dbReference>
<proteinExistence type="predicted"/>
<feature type="domain" description="Gp5/Type VI secretion system Vgr protein OB-fold" evidence="1">
    <location>
        <begin position="375"/>
        <end position="450"/>
    </location>
</feature>
<gene>
    <name evidence="2" type="ORF">CLV59_105249</name>
</gene>
<dbReference type="SUPFAM" id="SSF69279">
    <property type="entry name" value="Phage tail proteins"/>
    <property type="match status" value="1"/>
</dbReference>
<dbReference type="Proteomes" id="UP000249819">
    <property type="component" value="Unassembled WGS sequence"/>
</dbReference>
<comment type="caution">
    <text evidence="2">The sequence shown here is derived from an EMBL/GenBank/DDBJ whole genome shotgun (WGS) entry which is preliminary data.</text>
</comment>
<evidence type="ECO:0000259" key="1">
    <source>
        <dbReference type="Pfam" id="PF04717"/>
    </source>
</evidence>
<dbReference type="OrthoDB" id="1907165at2"/>
<keyword evidence="3" id="KW-1185">Reference proteome</keyword>
<dbReference type="Gene3D" id="4.10.220.110">
    <property type="match status" value="1"/>
</dbReference>
<dbReference type="RefSeq" id="WP_111593155.1">
    <property type="nucleotide sequence ID" value="NZ_QLMA01000005.1"/>
</dbReference>
<evidence type="ECO:0000313" key="2">
    <source>
        <dbReference type="EMBL" id="RAJ80141.1"/>
    </source>
</evidence>
<dbReference type="InterPro" id="IPR006533">
    <property type="entry name" value="T6SS_Vgr_RhsGE"/>
</dbReference>
<reference evidence="2 3" key="1">
    <citation type="submission" date="2018-06" db="EMBL/GenBank/DDBJ databases">
        <title>Genomic Encyclopedia of Archaeal and Bacterial Type Strains, Phase II (KMG-II): from individual species to whole genera.</title>
        <authorList>
            <person name="Goeker M."/>
        </authorList>
    </citation>
    <scope>NUCLEOTIDE SEQUENCE [LARGE SCALE GENOMIC DNA]</scope>
    <source>
        <strain evidence="2 3">DSM 29821</strain>
    </source>
</reference>
<dbReference type="SUPFAM" id="SSF69255">
    <property type="entry name" value="gp5 N-terminal domain-like"/>
    <property type="match status" value="1"/>
</dbReference>
<protein>
    <submittedName>
        <fullName evidence="2">Rhs element Vgr protein</fullName>
    </submittedName>
</protein>
<dbReference type="Pfam" id="PF04717">
    <property type="entry name" value="Phage_base_V"/>
    <property type="match status" value="1"/>
</dbReference>
<dbReference type="Pfam" id="PF05954">
    <property type="entry name" value="Phage_GPD"/>
    <property type="match status" value="1"/>
</dbReference>
<evidence type="ECO:0000313" key="3">
    <source>
        <dbReference type="Proteomes" id="UP000249819"/>
    </source>
</evidence>
<dbReference type="AlphaFoldDB" id="A0A327VVW6"/>
<organism evidence="2 3">
    <name type="scientific">Chitinophaga dinghuensis</name>
    <dbReference type="NCBI Taxonomy" id="1539050"/>
    <lineage>
        <taxon>Bacteria</taxon>
        <taxon>Pseudomonadati</taxon>
        <taxon>Bacteroidota</taxon>
        <taxon>Chitinophagia</taxon>
        <taxon>Chitinophagales</taxon>
        <taxon>Chitinophagaceae</taxon>
        <taxon>Chitinophaga</taxon>
    </lineage>
</organism>
<dbReference type="InterPro" id="IPR006531">
    <property type="entry name" value="Gp5/Vgr_OB"/>
</dbReference>